<gene>
    <name evidence="1" type="ORF">WJ68_16265</name>
</gene>
<name>A0ABD4E1L6_9BURK</name>
<sequence>MREADRFVLLSAAQDAGEITELRCQVRFVLAPAVDIGEKRKKPALRYFADFVYVVVKTGAYGEAGQTIVEDSKGCQTRAYRDRKHLMKTVHGITIREV</sequence>
<proteinExistence type="predicted"/>
<dbReference type="InterPro" id="IPR009414">
    <property type="entry name" value="DUF1064"/>
</dbReference>
<dbReference type="EMBL" id="LPAD01000071">
    <property type="protein sequence ID" value="KVN83465.1"/>
    <property type="molecule type" value="Genomic_DNA"/>
</dbReference>
<evidence type="ECO:0000313" key="1">
    <source>
        <dbReference type="EMBL" id="KVN83465.1"/>
    </source>
</evidence>
<comment type="caution">
    <text evidence="1">The sequence shown here is derived from an EMBL/GenBank/DDBJ whole genome shotgun (WGS) entry which is preliminary data.</text>
</comment>
<dbReference type="Pfam" id="PF06356">
    <property type="entry name" value="DUF1064"/>
    <property type="match status" value="1"/>
</dbReference>
<organism evidence="1 2">
    <name type="scientific">Burkholderia ubonensis</name>
    <dbReference type="NCBI Taxonomy" id="101571"/>
    <lineage>
        <taxon>Bacteria</taxon>
        <taxon>Pseudomonadati</taxon>
        <taxon>Pseudomonadota</taxon>
        <taxon>Betaproteobacteria</taxon>
        <taxon>Burkholderiales</taxon>
        <taxon>Burkholderiaceae</taxon>
        <taxon>Burkholderia</taxon>
        <taxon>Burkholderia cepacia complex</taxon>
    </lineage>
</organism>
<protein>
    <submittedName>
        <fullName evidence="1">Uncharacterized protein</fullName>
    </submittedName>
</protein>
<dbReference type="Proteomes" id="UP000057910">
    <property type="component" value="Unassembled WGS sequence"/>
</dbReference>
<accession>A0ABD4E1L6</accession>
<reference evidence="1 2" key="1">
    <citation type="submission" date="2015-11" db="EMBL/GenBank/DDBJ databases">
        <title>Expanding the genomic diversity of Burkholderia species for the development of highly accurate diagnostics.</title>
        <authorList>
            <person name="Sahl J."/>
            <person name="Keim P."/>
            <person name="Wagner D."/>
        </authorList>
    </citation>
    <scope>NUCLEOTIDE SEQUENCE [LARGE SCALE GENOMIC DNA]</scope>
    <source>
        <strain evidence="1 2">MSMB1585WGS</strain>
    </source>
</reference>
<dbReference type="AlphaFoldDB" id="A0ABD4E1L6"/>
<evidence type="ECO:0000313" key="2">
    <source>
        <dbReference type="Proteomes" id="UP000057910"/>
    </source>
</evidence>